<dbReference type="GeneTree" id="ENSGT01030000235253"/>
<dbReference type="GlyGen" id="A0A8V0ZHZ8">
    <property type="glycosylation" value="1 site"/>
</dbReference>
<keyword evidence="7" id="KW-0175">Coiled coil</keyword>
<comment type="similarity">
    <text evidence="2">Belongs to the ITPRIP family.</text>
</comment>
<protein>
    <recommendedName>
        <fullName evidence="11">Mab-21-like HhH/H2TH-like domain-containing protein</fullName>
    </recommendedName>
</protein>
<feature type="domain" description="Mab-21-like HhH/H2TH-like" evidence="11">
    <location>
        <begin position="395"/>
        <end position="455"/>
    </location>
</feature>
<evidence type="ECO:0000256" key="8">
    <source>
        <dbReference type="SAM" id="MobiDB-lite"/>
    </source>
</evidence>
<dbReference type="OrthoDB" id="9115241at2759"/>
<dbReference type="GO" id="GO:0016020">
    <property type="term" value="C:membrane"/>
    <property type="evidence" value="ECO:0000318"/>
    <property type="project" value="GO_Central"/>
</dbReference>
<evidence type="ECO:0000256" key="9">
    <source>
        <dbReference type="SAM" id="Phobius"/>
    </source>
</evidence>
<evidence type="ECO:0000256" key="5">
    <source>
        <dbReference type="ARBA" id="ARBA00022989"/>
    </source>
</evidence>
<dbReference type="InterPro" id="IPR026250">
    <property type="entry name" value="ITPRIP-like"/>
</dbReference>
<dbReference type="Gene3D" id="1.10.1410.40">
    <property type="match status" value="1"/>
</dbReference>
<keyword evidence="3 9" id="KW-0812">Transmembrane</keyword>
<evidence type="ECO:0000256" key="1">
    <source>
        <dbReference type="ARBA" id="ARBA00004479"/>
    </source>
</evidence>
<evidence type="ECO:0000256" key="4">
    <source>
        <dbReference type="ARBA" id="ARBA00022729"/>
    </source>
</evidence>
<feature type="transmembrane region" description="Helical" evidence="9">
    <location>
        <begin position="69"/>
        <end position="87"/>
    </location>
</feature>
<dbReference type="PRINTS" id="PR02107">
    <property type="entry name" value="INOS145TPRIP"/>
</dbReference>
<evidence type="ECO:0000256" key="6">
    <source>
        <dbReference type="ARBA" id="ARBA00023136"/>
    </source>
</evidence>
<dbReference type="Proteomes" id="UP000000539">
    <property type="component" value="Chromosome 5"/>
</dbReference>
<evidence type="ECO:0000259" key="11">
    <source>
        <dbReference type="Pfam" id="PF20266"/>
    </source>
</evidence>
<dbReference type="InterPro" id="IPR046906">
    <property type="entry name" value="Mab-21_HhH/H2TH-like"/>
</dbReference>
<evidence type="ECO:0000256" key="10">
    <source>
        <dbReference type="SAM" id="SignalP"/>
    </source>
</evidence>
<dbReference type="Pfam" id="PF20266">
    <property type="entry name" value="Mab-21_C"/>
    <property type="match status" value="1"/>
</dbReference>
<keyword evidence="5 9" id="KW-1133">Transmembrane helix</keyword>
<dbReference type="PANTHER" id="PTHR10656">
    <property type="entry name" value="CELL FATE DETERMINING PROTEIN MAB21-RELATED"/>
    <property type="match status" value="1"/>
</dbReference>
<feature type="compositionally biased region" description="Low complexity" evidence="8">
    <location>
        <begin position="103"/>
        <end position="114"/>
    </location>
</feature>
<dbReference type="SMART" id="SM01265">
    <property type="entry name" value="Mab-21"/>
    <property type="match status" value="1"/>
</dbReference>
<name>A0A8V0ZHZ8_CHICK</name>
<feature type="coiled-coil region" evidence="7">
    <location>
        <begin position="26"/>
        <end position="53"/>
    </location>
</feature>
<reference evidence="12" key="1">
    <citation type="submission" date="2020-11" db="EMBL/GenBank/DDBJ databases">
        <title>Gallus gallus (Chicken) genome, bGalGal1, GRCg7b, maternal haplotype autosomes + Z &amp; W.</title>
        <authorList>
            <person name="Warren W."/>
            <person name="Formenti G."/>
            <person name="Fedrigo O."/>
            <person name="Haase B."/>
            <person name="Mountcastle J."/>
            <person name="Balacco J."/>
            <person name="Tracey A."/>
            <person name="Schneider V."/>
            <person name="Okimoto R."/>
            <person name="Cheng H."/>
            <person name="Hawken R."/>
            <person name="Howe K."/>
            <person name="Jarvis E.D."/>
        </authorList>
    </citation>
    <scope>NUCLEOTIDE SEQUENCE [LARGE SCALE GENOMIC DNA]</scope>
    <source>
        <strain evidence="12">Broiler</strain>
    </source>
</reference>
<organism evidence="12 13">
    <name type="scientific">Gallus gallus</name>
    <name type="common">Chicken</name>
    <dbReference type="NCBI Taxonomy" id="9031"/>
    <lineage>
        <taxon>Eukaryota</taxon>
        <taxon>Metazoa</taxon>
        <taxon>Chordata</taxon>
        <taxon>Craniata</taxon>
        <taxon>Vertebrata</taxon>
        <taxon>Euteleostomi</taxon>
        <taxon>Archelosauria</taxon>
        <taxon>Archosauria</taxon>
        <taxon>Dinosauria</taxon>
        <taxon>Saurischia</taxon>
        <taxon>Theropoda</taxon>
        <taxon>Coelurosauria</taxon>
        <taxon>Aves</taxon>
        <taxon>Neognathae</taxon>
        <taxon>Galloanserae</taxon>
        <taxon>Galliformes</taxon>
        <taxon>Phasianidae</taxon>
        <taxon>Phasianinae</taxon>
        <taxon>Gallus</taxon>
    </lineage>
</organism>
<accession>A0A8V0ZHZ8</accession>
<feature type="chain" id="PRO_5036487315" description="Mab-21-like HhH/H2TH-like domain-containing protein" evidence="10">
    <location>
        <begin position="19"/>
        <end position="502"/>
    </location>
</feature>
<sequence>MALAFVFSLLAQRVPCVGDYLDEETLNRMQQREEYLQEQMTKLLLEIEEMERAQGRMGLQALLFALLPYWKTVSVLCLFVFLFWFMWKIHKKFRGVEDDSDVESSSSEEQQQEQQELEQQEQQMQVVEVEAKDEFVFAEEFWPIHTHQEDGEQILSLLHHLIDICQHIVADTFYPVPAHTTGVGSVYEGWCPLVNEPVFCVVVSLLAPRGHTFHPDLGAPEELPARNSRVRVELECTCGREQEMRMRCFLHASAAELRNQQSNLLHSLCTDSYLDVEKTAHWFQNLIRNAWKCTHLSAMCSLNVTQSKRSCRLQVTDVYKKIFLVEMLFGVQQDDTDIFLSSQETEVGTTPSTTWPQSCAVAEAKFFLLVAARAEERNFYIRYMQVCAYILAGLNFSVYELKTVLMHLLTAIPLESWHGRYFLERIDDLLRYLRCCVEEKHLGHFFIGNEDVPAEIILPQDFRESEPLNLFQHLEDAERHEQALQELEELQDRLMSLLIYGK</sequence>
<feature type="region of interest" description="Disordered" evidence="8">
    <location>
        <begin position="100"/>
        <end position="123"/>
    </location>
</feature>
<feature type="signal peptide" evidence="10">
    <location>
        <begin position="1"/>
        <end position="18"/>
    </location>
</feature>
<reference evidence="12" key="2">
    <citation type="submission" date="2025-08" db="UniProtKB">
        <authorList>
            <consortium name="Ensembl"/>
        </authorList>
    </citation>
    <scope>IDENTIFICATION</scope>
    <source>
        <strain evidence="12">broiler</strain>
    </source>
</reference>
<dbReference type="Ensembl" id="ENSGALT00010047694.1">
    <property type="protein sequence ID" value="ENSGALP00010028215.1"/>
    <property type="gene ID" value="ENSGALG00010019759.1"/>
</dbReference>
<dbReference type="InterPro" id="IPR024810">
    <property type="entry name" value="MAB21L/cGLR"/>
</dbReference>
<keyword evidence="6 9" id="KW-0472">Membrane</keyword>
<dbReference type="AlphaFoldDB" id="A0A8V0ZHZ8"/>
<keyword evidence="4 10" id="KW-0732">Signal</keyword>
<comment type="subcellular location">
    <subcellularLocation>
        <location evidence="1">Membrane</location>
        <topology evidence="1">Single-pass type I membrane protein</topology>
    </subcellularLocation>
</comment>
<evidence type="ECO:0000313" key="13">
    <source>
        <dbReference type="Proteomes" id="UP000000539"/>
    </source>
</evidence>
<evidence type="ECO:0000256" key="2">
    <source>
        <dbReference type="ARBA" id="ARBA00005554"/>
    </source>
</evidence>
<gene>
    <name evidence="12" type="primary">LOC121113256</name>
</gene>
<feature type="coiled-coil region" evidence="7">
    <location>
        <begin position="470"/>
        <end position="500"/>
    </location>
</feature>
<evidence type="ECO:0000313" key="12">
    <source>
        <dbReference type="Ensembl" id="ENSGALP00010028215.1"/>
    </source>
</evidence>
<evidence type="ECO:0000256" key="7">
    <source>
        <dbReference type="SAM" id="Coils"/>
    </source>
</evidence>
<reference evidence="12" key="3">
    <citation type="submission" date="2025-09" db="UniProtKB">
        <authorList>
            <consortium name="Ensembl"/>
        </authorList>
    </citation>
    <scope>IDENTIFICATION</scope>
    <source>
        <strain evidence="12">broiler</strain>
    </source>
</reference>
<dbReference type="PANTHER" id="PTHR10656:SF40">
    <property type="entry name" value="INOSITOL 1,4,5-TRISPHOSPHATE RECEPTOR-INTERACTING PROTEIN-LIKE 1"/>
    <property type="match status" value="1"/>
</dbReference>
<evidence type="ECO:0000256" key="3">
    <source>
        <dbReference type="ARBA" id="ARBA00022692"/>
    </source>
</evidence>
<keyword evidence="13" id="KW-1185">Reference proteome</keyword>
<proteinExistence type="inferred from homology"/>